<evidence type="ECO:0000256" key="2">
    <source>
        <dbReference type="SAM" id="SignalP"/>
    </source>
</evidence>
<feature type="region of interest" description="Disordered" evidence="1">
    <location>
        <begin position="124"/>
        <end position="239"/>
    </location>
</feature>
<dbReference type="AlphaFoldDB" id="A0A7I4YM15"/>
<evidence type="ECO:0000256" key="1">
    <source>
        <dbReference type="SAM" id="MobiDB-lite"/>
    </source>
</evidence>
<dbReference type="WBParaSite" id="HCON_00118630-00001">
    <property type="protein sequence ID" value="HCON_00118630-00001"/>
    <property type="gene ID" value="HCON_00118630"/>
</dbReference>
<evidence type="ECO:0000313" key="4">
    <source>
        <dbReference type="WBParaSite" id="HCON_00118630-00001"/>
    </source>
</evidence>
<dbReference type="Proteomes" id="UP000025227">
    <property type="component" value="Unplaced"/>
</dbReference>
<keyword evidence="2" id="KW-0732">Signal</keyword>
<dbReference type="OMA" id="GMDNGFF"/>
<feature type="chain" id="PRO_5029460497" evidence="2">
    <location>
        <begin position="17"/>
        <end position="239"/>
    </location>
</feature>
<feature type="compositionally biased region" description="Polar residues" evidence="1">
    <location>
        <begin position="138"/>
        <end position="160"/>
    </location>
</feature>
<accession>A0A7I4YM15</accession>
<feature type="compositionally biased region" description="Polar residues" evidence="1">
    <location>
        <begin position="203"/>
        <end position="220"/>
    </location>
</feature>
<keyword evidence="3" id="KW-1185">Reference proteome</keyword>
<feature type="compositionally biased region" description="Polar residues" evidence="1">
    <location>
        <begin position="174"/>
        <end position="190"/>
    </location>
</feature>
<protein>
    <submittedName>
        <fullName evidence="4">Buccalin-like</fullName>
    </submittedName>
</protein>
<dbReference type="OrthoDB" id="10373849at2759"/>
<proteinExistence type="predicted"/>
<feature type="signal peptide" evidence="2">
    <location>
        <begin position="1"/>
        <end position="16"/>
    </location>
</feature>
<sequence length="239" mass="26361">MFLNAIIAVTTSAVLAIPMKETVNEQVPQMDVGNYMKPMEKGMDNGFFGRQSAKSDFLSLETGPQQQAREYPRMWPGPQNGDFQQIYQNVQDPRFQGDQQLQQQNNNQLDGVFQRRKIPRGDAIFGSRRTNGQGGFDFQSQGIAQSGMDTPRNNVNSRGLSSEEGAFKERKQGARNSGDLQKSNNGQNTGPWVPIGQGVRFGDSQQVNPKSNGGFQTGQGLDNRGAPPFIQPSGKVPEY</sequence>
<evidence type="ECO:0000313" key="3">
    <source>
        <dbReference type="Proteomes" id="UP000025227"/>
    </source>
</evidence>
<organism evidence="3 4">
    <name type="scientific">Haemonchus contortus</name>
    <name type="common">Barber pole worm</name>
    <dbReference type="NCBI Taxonomy" id="6289"/>
    <lineage>
        <taxon>Eukaryota</taxon>
        <taxon>Metazoa</taxon>
        <taxon>Ecdysozoa</taxon>
        <taxon>Nematoda</taxon>
        <taxon>Chromadorea</taxon>
        <taxon>Rhabditida</taxon>
        <taxon>Rhabditina</taxon>
        <taxon>Rhabditomorpha</taxon>
        <taxon>Strongyloidea</taxon>
        <taxon>Trichostrongylidae</taxon>
        <taxon>Haemonchus</taxon>
    </lineage>
</organism>
<name>A0A7I4YM15_HAECO</name>
<reference evidence="4" key="1">
    <citation type="submission" date="2020-12" db="UniProtKB">
        <authorList>
            <consortium name="WormBaseParasite"/>
        </authorList>
    </citation>
    <scope>IDENTIFICATION</scope>
    <source>
        <strain evidence="4">MHco3</strain>
    </source>
</reference>